<proteinExistence type="predicted"/>
<dbReference type="EMBL" id="JBHSDH010000013">
    <property type="protein sequence ID" value="MFC4292087.1"/>
    <property type="molecule type" value="Genomic_DNA"/>
</dbReference>
<accession>A0ABV8RGL3</accession>
<sequence>MTVFVILLRSMGMANLAGDAFQYFPGVTMKKLNAKYAACMSLIAAFFSAPTAAQNGSAQTLYTISEGSYKISLQKIQTSKTRYSCNMELVRDLGGQEFVISVVTNSLGWNYVFVIYNKAFDPNVEGRLRQLKFAAQGHKNLPKFPLIFSIKETQDVLIVGNQQQIDGRFSEFTDLMKKADTLIVEDGAGKVLTQLTFHKGNLAAVAGKFEECAKSVRR</sequence>
<comment type="caution">
    <text evidence="1">The sequence shown here is derived from an EMBL/GenBank/DDBJ whole genome shotgun (WGS) entry which is preliminary data.</text>
</comment>
<dbReference type="RefSeq" id="WP_381422485.1">
    <property type="nucleotide sequence ID" value="NZ_JBHSDH010000013.1"/>
</dbReference>
<dbReference type="Proteomes" id="UP001595887">
    <property type="component" value="Unassembled WGS sequence"/>
</dbReference>
<evidence type="ECO:0000313" key="2">
    <source>
        <dbReference type="Proteomes" id="UP001595887"/>
    </source>
</evidence>
<reference evidence="2" key="1">
    <citation type="journal article" date="2019" name="Int. J. Syst. Evol. Microbiol.">
        <title>The Global Catalogue of Microorganisms (GCM) 10K type strain sequencing project: providing services to taxonomists for standard genome sequencing and annotation.</title>
        <authorList>
            <consortium name="The Broad Institute Genomics Platform"/>
            <consortium name="The Broad Institute Genome Sequencing Center for Infectious Disease"/>
            <person name="Wu L."/>
            <person name="Ma J."/>
        </authorList>
    </citation>
    <scope>NUCLEOTIDE SEQUENCE [LARGE SCALE GENOMIC DNA]</scope>
    <source>
        <strain evidence="2">CECT 8531</strain>
    </source>
</reference>
<organism evidence="1 2">
    <name type="scientific">Sphingorhabdus arenilitoris</name>
    <dbReference type="NCBI Taxonomy" id="1490041"/>
    <lineage>
        <taxon>Bacteria</taxon>
        <taxon>Pseudomonadati</taxon>
        <taxon>Pseudomonadota</taxon>
        <taxon>Alphaproteobacteria</taxon>
        <taxon>Sphingomonadales</taxon>
        <taxon>Sphingomonadaceae</taxon>
        <taxon>Sphingorhabdus</taxon>
    </lineage>
</organism>
<protein>
    <submittedName>
        <fullName evidence="1">Uncharacterized protein</fullName>
    </submittedName>
</protein>
<gene>
    <name evidence="1" type="ORF">ACFOWX_06635</name>
</gene>
<evidence type="ECO:0000313" key="1">
    <source>
        <dbReference type="EMBL" id="MFC4292087.1"/>
    </source>
</evidence>
<keyword evidence="2" id="KW-1185">Reference proteome</keyword>
<name>A0ABV8RGL3_9SPHN</name>